<comment type="caution">
    <text evidence="3">The sequence shown here is derived from an EMBL/GenBank/DDBJ whole genome shotgun (WGS) entry which is preliminary data.</text>
</comment>
<feature type="transmembrane region" description="Helical" evidence="1">
    <location>
        <begin position="291"/>
        <end position="310"/>
    </location>
</feature>
<dbReference type="AlphaFoldDB" id="A0A0N0GPL1"/>
<dbReference type="InterPro" id="IPR050879">
    <property type="entry name" value="Acyltransferase_3"/>
</dbReference>
<dbReference type="STRING" id="857265.WG78_06950"/>
<feature type="transmembrane region" description="Helical" evidence="1">
    <location>
        <begin position="110"/>
        <end position="129"/>
    </location>
</feature>
<feature type="transmembrane region" description="Helical" evidence="1">
    <location>
        <begin position="34"/>
        <end position="57"/>
    </location>
</feature>
<keyword evidence="3" id="KW-0808">Transferase</keyword>
<proteinExistence type="predicted"/>
<dbReference type="Pfam" id="PF01757">
    <property type="entry name" value="Acyl_transf_3"/>
    <property type="match status" value="1"/>
</dbReference>
<reference evidence="3 4" key="1">
    <citation type="submission" date="2015-07" db="EMBL/GenBank/DDBJ databases">
        <title>Draft genome sequence of the Amantichitinum ursilacus IGB-41, a new chitin-degrading bacterium.</title>
        <authorList>
            <person name="Kirstahler P."/>
            <person name="Guenther M."/>
            <person name="Grumaz C."/>
            <person name="Rupp S."/>
            <person name="Zibek S."/>
            <person name="Sohn K."/>
        </authorList>
    </citation>
    <scope>NUCLEOTIDE SEQUENCE [LARGE SCALE GENOMIC DNA]</scope>
    <source>
        <strain evidence="3 4">IGB-41</strain>
    </source>
</reference>
<dbReference type="Proteomes" id="UP000037939">
    <property type="component" value="Unassembled WGS sequence"/>
</dbReference>
<feature type="transmembrane region" description="Helical" evidence="1">
    <location>
        <begin position="173"/>
        <end position="192"/>
    </location>
</feature>
<dbReference type="GO" id="GO:0016747">
    <property type="term" value="F:acyltransferase activity, transferring groups other than amino-acyl groups"/>
    <property type="evidence" value="ECO:0007669"/>
    <property type="project" value="InterPro"/>
</dbReference>
<feature type="transmembrane region" description="Helical" evidence="1">
    <location>
        <begin position="231"/>
        <end position="250"/>
    </location>
</feature>
<name>A0A0N0GPL1_9NEIS</name>
<feature type="transmembrane region" description="Helical" evidence="1">
    <location>
        <begin position="256"/>
        <end position="279"/>
    </location>
</feature>
<accession>A0A0N0GPL1</accession>
<keyword evidence="1" id="KW-0812">Transmembrane</keyword>
<dbReference type="EMBL" id="LAQT01000004">
    <property type="protein sequence ID" value="KPC53841.1"/>
    <property type="molecule type" value="Genomic_DNA"/>
</dbReference>
<feature type="transmembrane region" description="Helical" evidence="1">
    <location>
        <begin position="316"/>
        <end position="334"/>
    </location>
</feature>
<organism evidence="3 4">
    <name type="scientific">Amantichitinum ursilacus</name>
    <dbReference type="NCBI Taxonomy" id="857265"/>
    <lineage>
        <taxon>Bacteria</taxon>
        <taxon>Pseudomonadati</taxon>
        <taxon>Pseudomonadota</taxon>
        <taxon>Betaproteobacteria</taxon>
        <taxon>Neisseriales</taxon>
        <taxon>Chitinibacteraceae</taxon>
        <taxon>Amantichitinum</taxon>
    </lineage>
</organism>
<feature type="transmembrane region" description="Helical" evidence="1">
    <location>
        <begin position="149"/>
        <end position="166"/>
    </location>
</feature>
<feature type="transmembrane region" description="Helical" evidence="1">
    <location>
        <begin position="77"/>
        <end position="98"/>
    </location>
</feature>
<dbReference type="PANTHER" id="PTHR23028">
    <property type="entry name" value="ACETYLTRANSFERASE"/>
    <property type="match status" value="1"/>
</dbReference>
<gene>
    <name evidence="3" type="ORF">WG78_06950</name>
</gene>
<keyword evidence="4" id="KW-1185">Reference proteome</keyword>
<evidence type="ECO:0000313" key="4">
    <source>
        <dbReference type="Proteomes" id="UP000037939"/>
    </source>
</evidence>
<sequence length="357" mass="40042">MNKPKSARFDLLDGLRGVVALAVVTDHISRINGLVWAGGAWIAVDIFYVLAGFVLAYGYGHKILGGMSFLQFATVRVIRLGPMYFIALAVGLLGTLLAMPQISVEDINHLLKVVSLNLAWLPYFSVAPWPLGPGPAMVHAPVFPLNAPAWSMFFQLFANFLFFYYLHRFRKHIPLWIGVTALLLFILGTVITRQTNPGWDSSNFFLGFGRVTAEFFCGTLIYSLGIYTRKFPAWMLWLVGGMLLACFVFGNSRVLFVASISLMPATLILMFSVQIEGWFKRLCQKLGDISYPLYIMHIPLWQLLYTQMNVQIFSPALRTILFGALCIAVSLALVRVDNVVRKWLTTRLTFRKAVVAA</sequence>
<protein>
    <submittedName>
        <fullName evidence="3">Acyltransferase family protein</fullName>
    </submittedName>
</protein>
<feature type="transmembrane region" description="Helical" evidence="1">
    <location>
        <begin position="204"/>
        <end position="224"/>
    </location>
</feature>
<feature type="domain" description="Acyltransferase 3" evidence="2">
    <location>
        <begin position="12"/>
        <end position="334"/>
    </location>
</feature>
<dbReference type="PANTHER" id="PTHR23028:SF134">
    <property type="entry name" value="PUTATIVE (AFU_ORTHOLOGUE AFUA_4G08520)-RELATED"/>
    <property type="match status" value="1"/>
</dbReference>
<dbReference type="InterPro" id="IPR002656">
    <property type="entry name" value="Acyl_transf_3_dom"/>
</dbReference>
<keyword evidence="1" id="KW-0472">Membrane</keyword>
<evidence type="ECO:0000256" key="1">
    <source>
        <dbReference type="SAM" id="Phobius"/>
    </source>
</evidence>
<keyword evidence="3" id="KW-0012">Acyltransferase</keyword>
<evidence type="ECO:0000313" key="3">
    <source>
        <dbReference type="EMBL" id="KPC53841.1"/>
    </source>
</evidence>
<evidence type="ECO:0000259" key="2">
    <source>
        <dbReference type="Pfam" id="PF01757"/>
    </source>
</evidence>
<keyword evidence="1" id="KW-1133">Transmembrane helix</keyword>